<sequence>MKEKRSLPNLLSNAKPFAPVGTMGLLPVARTLQPDPTPATPYYHVSNRFSCGPCTFGNQTIKWDTRPRKITV</sequence>
<evidence type="ECO:0000313" key="2">
    <source>
        <dbReference type="Proteomes" id="UP000479000"/>
    </source>
</evidence>
<dbReference type="Proteomes" id="UP000479000">
    <property type="component" value="Unassembled WGS sequence"/>
</dbReference>
<organism evidence="1 2">
    <name type="scientific">Nesidiocoris tenuis</name>
    <dbReference type="NCBI Taxonomy" id="355587"/>
    <lineage>
        <taxon>Eukaryota</taxon>
        <taxon>Metazoa</taxon>
        <taxon>Ecdysozoa</taxon>
        <taxon>Arthropoda</taxon>
        <taxon>Hexapoda</taxon>
        <taxon>Insecta</taxon>
        <taxon>Pterygota</taxon>
        <taxon>Neoptera</taxon>
        <taxon>Paraneoptera</taxon>
        <taxon>Hemiptera</taxon>
        <taxon>Heteroptera</taxon>
        <taxon>Panheteroptera</taxon>
        <taxon>Cimicomorpha</taxon>
        <taxon>Miridae</taxon>
        <taxon>Dicyphina</taxon>
        <taxon>Nesidiocoris</taxon>
    </lineage>
</organism>
<gene>
    <name evidence="1" type="ORF">NTEN_LOCUS21280</name>
</gene>
<evidence type="ECO:0000313" key="1">
    <source>
        <dbReference type="EMBL" id="CAB0017242.1"/>
    </source>
</evidence>
<name>A0A6H5HJF4_9HEMI</name>
<dbReference type="EMBL" id="CADCXU010031039">
    <property type="protein sequence ID" value="CAB0017242.1"/>
    <property type="molecule type" value="Genomic_DNA"/>
</dbReference>
<feature type="non-terminal residue" evidence="1">
    <location>
        <position position="72"/>
    </location>
</feature>
<dbReference type="AlphaFoldDB" id="A0A6H5HJF4"/>
<keyword evidence="2" id="KW-1185">Reference proteome</keyword>
<accession>A0A6H5HJF4</accession>
<reference evidence="1 2" key="1">
    <citation type="submission" date="2020-02" db="EMBL/GenBank/DDBJ databases">
        <authorList>
            <person name="Ferguson B K."/>
        </authorList>
    </citation>
    <scope>NUCLEOTIDE SEQUENCE [LARGE SCALE GENOMIC DNA]</scope>
</reference>
<protein>
    <submittedName>
        <fullName evidence="1">Uncharacterized protein</fullName>
    </submittedName>
</protein>
<proteinExistence type="predicted"/>